<evidence type="ECO:0000313" key="4">
    <source>
        <dbReference type="Proteomes" id="UP001212841"/>
    </source>
</evidence>
<accession>A0AAD5X2Z8</accession>
<protein>
    <recommendedName>
        <fullName evidence="2">DUF6604 domain-containing protein</fullName>
    </recommendedName>
</protein>
<sequence>MLDNIINALSEVTAIPHLSRSALSTLARVLLIREKFANFYAGKTIELGPGPDKQEADASDTRHRYFIRVLRKAYDLLSKVEAPAKEVTNSDTGVKKEKKPDLVNIYEVLVNEDPQVPDDVPDAGVTGSAGGGDQKPKGRAAETQPKHSYHKALPTEDELLNAFCLWEDLSDLRSYLGK</sequence>
<proteinExistence type="predicted"/>
<evidence type="ECO:0000313" key="3">
    <source>
        <dbReference type="EMBL" id="KAJ3053777.1"/>
    </source>
</evidence>
<dbReference type="AlphaFoldDB" id="A0AAD5X2Z8"/>
<dbReference type="Proteomes" id="UP001212841">
    <property type="component" value="Unassembled WGS sequence"/>
</dbReference>
<keyword evidence="4" id="KW-1185">Reference proteome</keyword>
<reference evidence="3" key="1">
    <citation type="submission" date="2020-05" db="EMBL/GenBank/DDBJ databases">
        <title>Phylogenomic resolution of chytrid fungi.</title>
        <authorList>
            <person name="Stajich J.E."/>
            <person name="Amses K."/>
            <person name="Simmons R."/>
            <person name="Seto K."/>
            <person name="Myers J."/>
            <person name="Bonds A."/>
            <person name="Quandt C.A."/>
            <person name="Barry K."/>
            <person name="Liu P."/>
            <person name="Grigoriev I."/>
            <person name="Longcore J.E."/>
            <person name="James T.Y."/>
        </authorList>
    </citation>
    <scope>NUCLEOTIDE SEQUENCE</scope>
    <source>
        <strain evidence="3">JEL0318</strain>
    </source>
</reference>
<evidence type="ECO:0000256" key="1">
    <source>
        <dbReference type="SAM" id="MobiDB-lite"/>
    </source>
</evidence>
<dbReference type="InterPro" id="IPR046539">
    <property type="entry name" value="DUF6604"/>
</dbReference>
<comment type="caution">
    <text evidence="3">The sequence shown here is derived from an EMBL/GenBank/DDBJ whole genome shotgun (WGS) entry which is preliminary data.</text>
</comment>
<gene>
    <name evidence="3" type="ORF">HK097_003415</name>
</gene>
<name>A0AAD5X2Z8_9FUNG</name>
<evidence type="ECO:0000259" key="2">
    <source>
        <dbReference type="Pfam" id="PF20253"/>
    </source>
</evidence>
<dbReference type="EMBL" id="JADGJD010000180">
    <property type="protein sequence ID" value="KAJ3053777.1"/>
    <property type="molecule type" value="Genomic_DNA"/>
</dbReference>
<dbReference type="Pfam" id="PF20253">
    <property type="entry name" value="DUF6604"/>
    <property type="match status" value="1"/>
</dbReference>
<feature type="region of interest" description="Disordered" evidence="1">
    <location>
        <begin position="114"/>
        <end position="149"/>
    </location>
</feature>
<feature type="domain" description="DUF6604" evidence="2">
    <location>
        <begin position="19"/>
        <end position="176"/>
    </location>
</feature>
<organism evidence="3 4">
    <name type="scientific">Rhizophlyctis rosea</name>
    <dbReference type="NCBI Taxonomy" id="64517"/>
    <lineage>
        <taxon>Eukaryota</taxon>
        <taxon>Fungi</taxon>
        <taxon>Fungi incertae sedis</taxon>
        <taxon>Chytridiomycota</taxon>
        <taxon>Chytridiomycota incertae sedis</taxon>
        <taxon>Chytridiomycetes</taxon>
        <taxon>Rhizophlyctidales</taxon>
        <taxon>Rhizophlyctidaceae</taxon>
        <taxon>Rhizophlyctis</taxon>
    </lineage>
</organism>